<keyword evidence="7" id="KW-1133">Transmembrane helix</keyword>
<organism evidence="11 12">
    <name type="scientific">Digitaria exilis</name>
    <dbReference type="NCBI Taxonomy" id="1010633"/>
    <lineage>
        <taxon>Eukaryota</taxon>
        <taxon>Viridiplantae</taxon>
        <taxon>Streptophyta</taxon>
        <taxon>Embryophyta</taxon>
        <taxon>Tracheophyta</taxon>
        <taxon>Spermatophyta</taxon>
        <taxon>Magnoliopsida</taxon>
        <taxon>Liliopsida</taxon>
        <taxon>Poales</taxon>
        <taxon>Poaceae</taxon>
        <taxon>PACMAD clade</taxon>
        <taxon>Panicoideae</taxon>
        <taxon>Panicodae</taxon>
        <taxon>Paniceae</taxon>
        <taxon>Anthephorinae</taxon>
        <taxon>Digitaria</taxon>
    </lineage>
</organism>
<evidence type="ECO:0000256" key="7">
    <source>
        <dbReference type="ARBA" id="ARBA00022989"/>
    </source>
</evidence>
<dbReference type="PANTHER" id="PTHR21072:SF13">
    <property type="entry name" value="GPI TRANSAMIDASE COMPONENT PIG-S"/>
    <property type="match status" value="1"/>
</dbReference>
<reference evidence="11" key="1">
    <citation type="submission" date="2020-07" db="EMBL/GenBank/DDBJ databases">
        <title>Genome sequence and genetic diversity analysis of an under-domesticated orphan crop, white fonio (Digitaria exilis).</title>
        <authorList>
            <person name="Bennetzen J.L."/>
            <person name="Chen S."/>
            <person name="Ma X."/>
            <person name="Wang X."/>
            <person name="Yssel A.E.J."/>
            <person name="Chaluvadi S.R."/>
            <person name="Johnson M."/>
            <person name="Gangashetty P."/>
            <person name="Hamidou F."/>
            <person name="Sanogo M.D."/>
            <person name="Zwaenepoel A."/>
            <person name="Wallace J."/>
            <person name="Van De Peer Y."/>
            <person name="Van Deynze A."/>
        </authorList>
    </citation>
    <scope>NUCLEOTIDE SEQUENCE</scope>
    <source>
        <tissue evidence="11">Leaves</tissue>
    </source>
</reference>
<evidence type="ECO:0000256" key="10">
    <source>
        <dbReference type="SAM" id="MobiDB-lite"/>
    </source>
</evidence>
<keyword evidence="6" id="KW-0256">Endoplasmic reticulum</keyword>
<dbReference type="EMBL" id="JACEFO010000837">
    <property type="protein sequence ID" value="KAF8755328.1"/>
    <property type="molecule type" value="Genomic_DNA"/>
</dbReference>
<keyword evidence="9" id="KW-0325">Glycoprotein</keyword>
<dbReference type="Proteomes" id="UP000636709">
    <property type="component" value="Unassembled WGS sequence"/>
</dbReference>
<evidence type="ECO:0000313" key="11">
    <source>
        <dbReference type="EMBL" id="KAF8755328.1"/>
    </source>
</evidence>
<sequence length="375" mass="40743">MAEIAGDDAPAAPPPVASTSGSQPASNPASSGSSNSPLRTTKPGVKRLVLTASVLLSFLLGTTPLPPLPPPWLHRHAWVAGKVDEAKAVSVIGKVFVKYFMNGGIEEGEAGIGKGEFMPVGSDGNVVLSFSLLNADPSDWVYDWEFEKIGERMLNPVAEALRPIAEINIESQVNSNEWHLDTSISATGRSKVLQFVVYIPSAKECPLYLQLPGDGLSKTNAFISPMWGGVLIWNPPDCSLGSKKTHSTRKKMASQELMETLEIFIGQLRQLFGLKPSYLSHDMDLPTKFVVSERGFTEWELDLLYRHHARSNLLSCLTTLESLSSLVHSLPRMIVMDEIGRQVELSLEAASLAQRNATLGISDSSAGKFTIIRFA</sequence>
<keyword evidence="5" id="KW-0812">Transmembrane</keyword>
<dbReference type="InterPro" id="IPR019540">
    <property type="entry name" value="PtdIno-glycan_biosynth_class_S"/>
</dbReference>
<evidence type="ECO:0000313" key="12">
    <source>
        <dbReference type="Proteomes" id="UP000636709"/>
    </source>
</evidence>
<dbReference type="OrthoDB" id="28748at2759"/>
<evidence type="ECO:0000256" key="2">
    <source>
        <dbReference type="ARBA" id="ARBA00004687"/>
    </source>
</evidence>
<evidence type="ECO:0000256" key="6">
    <source>
        <dbReference type="ARBA" id="ARBA00022824"/>
    </source>
</evidence>
<feature type="compositionally biased region" description="Low complexity" evidence="10">
    <location>
        <begin position="20"/>
        <end position="36"/>
    </location>
</feature>
<comment type="caution">
    <text evidence="11">The sequence shown here is derived from an EMBL/GenBank/DDBJ whole genome shotgun (WGS) entry which is preliminary data.</text>
</comment>
<keyword evidence="12" id="KW-1185">Reference proteome</keyword>
<proteinExistence type="inferred from homology"/>
<evidence type="ECO:0000256" key="9">
    <source>
        <dbReference type="ARBA" id="ARBA00023180"/>
    </source>
</evidence>
<dbReference type="UniPathway" id="UPA00196"/>
<evidence type="ECO:0000256" key="4">
    <source>
        <dbReference type="ARBA" id="ARBA00022502"/>
    </source>
</evidence>
<keyword evidence="4" id="KW-0337">GPI-anchor biosynthesis</keyword>
<protein>
    <submittedName>
        <fullName evidence="11">Uncharacterized protein</fullName>
    </submittedName>
</protein>
<comment type="subcellular location">
    <subcellularLocation>
        <location evidence="1">Endoplasmic reticulum membrane</location>
        <topology evidence="1">Multi-pass membrane protein</topology>
    </subcellularLocation>
</comment>
<evidence type="ECO:0000256" key="1">
    <source>
        <dbReference type="ARBA" id="ARBA00004477"/>
    </source>
</evidence>
<dbReference type="PANTHER" id="PTHR21072">
    <property type="entry name" value="GPI TRANSAMIDASE COMPONENT PIG-S"/>
    <property type="match status" value="1"/>
</dbReference>
<gene>
    <name evidence="11" type="ORF">HU200_011357</name>
</gene>
<keyword evidence="8" id="KW-0472">Membrane</keyword>
<dbReference type="GO" id="GO:0006506">
    <property type="term" value="P:GPI anchor biosynthetic process"/>
    <property type="evidence" value="ECO:0007669"/>
    <property type="project" value="UniProtKB-UniPathway"/>
</dbReference>
<evidence type="ECO:0000256" key="8">
    <source>
        <dbReference type="ARBA" id="ARBA00023136"/>
    </source>
</evidence>
<feature type="region of interest" description="Disordered" evidence="10">
    <location>
        <begin position="1"/>
        <end position="41"/>
    </location>
</feature>
<evidence type="ECO:0000256" key="5">
    <source>
        <dbReference type="ARBA" id="ARBA00022692"/>
    </source>
</evidence>
<comment type="similarity">
    <text evidence="3">Belongs to the PIGS family.</text>
</comment>
<comment type="pathway">
    <text evidence="2">Glycolipid biosynthesis; glycosylphosphatidylinositol-anchor biosynthesis.</text>
</comment>
<evidence type="ECO:0000256" key="3">
    <source>
        <dbReference type="ARBA" id="ARBA00005316"/>
    </source>
</evidence>
<dbReference type="AlphaFoldDB" id="A0A835FHK0"/>
<dbReference type="GO" id="GO:0016255">
    <property type="term" value="P:attachment of GPI anchor to protein"/>
    <property type="evidence" value="ECO:0007669"/>
    <property type="project" value="InterPro"/>
</dbReference>
<dbReference type="GO" id="GO:0042765">
    <property type="term" value="C:GPI-anchor transamidase complex"/>
    <property type="evidence" value="ECO:0007669"/>
    <property type="project" value="InterPro"/>
</dbReference>
<accession>A0A835FHK0</accession>
<dbReference type="Pfam" id="PF10510">
    <property type="entry name" value="PIG-S"/>
    <property type="match status" value="1"/>
</dbReference>
<name>A0A835FHK0_9POAL</name>